<dbReference type="OrthoDB" id="285952at2"/>
<dbReference type="NCBIfam" id="TIGR00205">
    <property type="entry name" value="fliE"/>
    <property type="match status" value="1"/>
</dbReference>
<dbReference type="PANTHER" id="PTHR34653">
    <property type="match status" value="1"/>
</dbReference>
<dbReference type="HAMAP" id="MF_00724">
    <property type="entry name" value="FliE"/>
    <property type="match status" value="1"/>
</dbReference>
<proteinExistence type="inferred from homology"/>
<dbReference type="AlphaFoldDB" id="A0A517SJK6"/>
<dbReference type="PANTHER" id="PTHR34653:SF1">
    <property type="entry name" value="FLAGELLAR HOOK-BASAL BODY COMPLEX PROTEIN FLIE"/>
    <property type="match status" value="1"/>
</dbReference>
<keyword evidence="6" id="KW-0282">Flagellum</keyword>
<dbReference type="PRINTS" id="PR01006">
    <property type="entry name" value="FLGHOOKFLIE"/>
</dbReference>
<gene>
    <name evidence="4" type="primary">fliE</name>
    <name evidence="6" type="ORF">Pan44_43610</name>
</gene>
<evidence type="ECO:0000256" key="2">
    <source>
        <dbReference type="ARBA" id="ARBA00009272"/>
    </source>
</evidence>
<dbReference type="Proteomes" id="UP000315700">
    <property type="component" value="Chromosome"/>
</dbReference>
<reference evidence="6 7" key="1">
    <citation type="submission" date="2019-02" db="EMBL/GenBank/DDBJ databases">
        <title>Deep-cultivation of Planctomycetes and their phenomic and genomic characterization uncovers novel biology.</title>
        <authorList>
            <person name="Wiegand S."/>
            <person name="Jogler M."/>
            <person name="Boedeker C."/>
            <person name="Pinto D."/>
            <person name="Vollmers J."/>
            <person name="Rivas-Marin E."/>
            <person name="Kohn T."/>
            <person name="Peeters S.H."/>
            <person name="Heuer A."/>
            <person name="Rast P."/>
            <person name="Oberbeckmann S."/>
            <person name="Bunk B."/>
            <person name="Jeske O."/>
            <person name="Meyerdierks A."/>
            <person name="Storesund J.E."/>
            <person name="Kallscheuer N."/>
            <person name="Luecker S."/>
            <person name="Lage O.M."/>
            <person name="Pohl T."/>
            <person name="Merkel B.J."/>
            <person name="Hornburger P."/>
            <person name="Mueller R.-W."/>
            <person name="Bruemmer F."/>
            <person name="Labrenz M."/>
            <person name="Spormann A.M."/>
            <person name="Op den Camp H."/>
            <person name="Overmann J."/>
            <person name="Amann R."/>
            <person name="Jetten M.S.M."/>
            <person name="Mascher T."/>
            <person name="Medema M.H."/>
            <person name="Devos D.P."/>
            <person name="Kaster A.-K."/>
            <person name="Ovreas L."/>
            <person name="Rohde M."/>
            <person name="Galperin M.Y."/>
            <person name="Jogler C."/>
        </authorList>
    </citation>
    <scope>NUCLEOTIDE SEQUENCE [LARGE SCALE GENOMIC DNA]</scope>
    <source>
        <strain evidence="6 7">Pan44</strain>
    </source>
</reference>
<dbReference type="GO" id="GO:0005198">
    <property type="term" value="F:structural molecule activity"/>
    <property type="evidence" value="ECO:0007669"/>
    <property type="project" value="UniProtKB-UniRule"/>
</dbReference>
<sequence length="107" mass="11592">MALSGISAGIASGIGPIGRPGSVEFAGIESLGKTDQPFSKMMNQMLGEVTQSQGKMDQDVTRMATGEAENVHEIVLNVAQADLMFRLVMEVRDKLISSYQDVMRMQI</sequence>
<evidence type="ECO:0000256" key="4">
    <source>
        <dbReference type="HAMAP-Rule" id="MF_00724"/>
    </source>
</evidence>
<dbReference type="GO" id="GO:0071973">
    <property type="term" value="P:bacterial-type flagellum-dependent cell motility"/>
    <property type="evidence" value="ECO:0007669"/>
    <property type="project" value="InterPro"/>
</dbReference>
<dbReference type="RefSeq" id="WP_145033595.1">
    <property type="nucleotide sequence ID" value="NZ_CP036271.1"/>
</dbReference>
<keyword evidence="3 4" id="KW-0975">Bacterial flagellum</keyword>
<dbReference type="KEGG" id="ccos:Pan44_43610"/>
<comment type="similarity">
    <text evidence="2 4">Belongs to the FliE family.</text>
</comment>
<dbReference type="Pfam" id="PF02049">
    <property type="entry name" value="FliE"/>
    <property type="match status" value="1"/>
</dbReference>
<evidence type="ECO:0000256" key="5">
    <source>
        <dbReference type="NCBIfam" id="TIGR00205"/>
    </source>
</evidence>
<name>A0A517SJK6_9PLAN</name>
<comment type="subcellular location">
    <subcellularLocation>
        <location evidence="1 4">Bacterial flagellum basal body</location>
    </subcellularLocation>
</comment>
<dbReference type="InterPro" id="IPR001624">
    <property type="entry name" value="FliE"/>
</dbReference>
<dbReference type="InParanoid" id="A0A517SJK6"/>
<evidence type="ECO:0000256" key="1">
    <source>
        <dbReference type="ARBA" id="ARBA00004117"/>
    </source>
</evidence>
<evidence type="ECO:0000313" key="7">
    <source>
        <dbReference type="Proteomes" id="UP000315700"/>
    </source>
</evidence>
<protein>
    <recommendedName>
        <fullName evidence="4 5">Flagellar hook-basal body complex protein FliE</fullName>
    </recommendedName>
</protein>
<keyword evidence="7" id="KW-1185">Reference proteome</keyword>
<keyword evidence="6" id="KW-0966">Cell projection</keyword>
<evidence type="ECO:0000256" key="3">
    <source>
        <dbReference type="ARBA" id="ARBA00023143"/>
    </source>
</evidence>
<dbReference type="GO" id="GO:0003774">
    <property type="term" value="F:cytoskeletal motor activity"/>
    <property type="evidence" value="ECO:0007669"/>
    <property type="project" value="InterPro"/>
</dbReference>
<evidence type="ECO:0000313" key="6">
    <source>
        <dbReference type="EMBL" id="QDT56308.1"/>
    </source>
</evidence>
<dbReference type="GO" id="GO:0009425">
    <property type="term" value="C:bacterial-type flagellum basal body"/>
    <property type="evidence" value="ECO:0007669"/>
    <property type="project" value="UniProtKB-SubCell"/>
</dbReference>
<accession>A0A517SJK6</accession>
<keyword evidence="6" id="KW-0969">Cilium</keyword>
<organism evidence="6 7">
    <name type="scientific">Caulifigura coniformis</name>
    <dbReference type="NCBI Taxonomy" id="2527983"/>
    <lineage>
        <taxon>Bacteria</taxon>
        <taxon>Pseudomonadati</taxon>
        <taxon>Planctomycetota</taxon>
        <taxon>Planctomycetia</taxon>
        <taxon>Planctomycetales</taxon>
        <taxon>Planctomycetaceae</taxon>
        <taxon>Caulifigura</taxon>
    </lineage>
</organism>
<dbReference type="EMBL" id="CP036271">
    <property type="protein sequence ID" value="QDT56308.1"/>
    <property type="molecule type" value="Genomic_DNA"/>
</dbReference>